<evidence type="ECO:0000256" key="5">
    <source>
        <dbReference type="ARBA" id="ARBA00022692"/>
    </source>
</evidence>
<evidence type="ECO:0000256" key="2">
    <source>
        <dbReference type="ARBA" id="ARBA00004651"/>
    </source>
</evidence>
<dbReference type="PRINTS" id="PR01262">
    <property type="entry name" value="INNEXIN"/>
</dbReference>
<evidence type="ECO:0000256" key="4">
    <source>
        <dbReference type="ARBA" id="ARBA00022475"/>
    </source>
</evidence>
<evidence type="ECO:0000256" key="10">
    <source>
        <dbReference type="ARBA" id="ARBA00023136"/>
    </source>
</evidence>
<keyword evidence="14" id="KW-1185">Reference proteome</keyword>
<comment type="caution">
    <text evidence="13">The sequence shown here is derived from an EMBL/GenBank/DDBJ whole genome shotgun (WGS) entry which is preliminary data.</text>
</comment>
<dbReference type="GO" id="GO:0034220">
    <property type="term" value="P:monoatomic ion transmembrane transport"/>
    <property type="evidence" value="ECO:0007669"/>
    <property type="project" value="UniProtKB-KW"/>
</dbReference>
<keyword evidence="5 12" id="KW-0812">Transmembrane</keyword>
<evidence type="ECO:0000256" key="12">
    <source>
        <dbReference type="RuleBase" id="RU010713"/>
    </source>
</evidence>
<keyword evidence="10 12" id="KW-0472">Membrane</keyword>
<dbReference type="GO" id="GO:0005886">
    <property type="term" value="C:plasma membrane"/>
    <property type="evidence" value="ECO:0007669"/>
    <property type="project" value="UniProtKB-SubCell"/>
</dbReference>
<evidence type="ECO:0000256" key="3">
    <source>
        <dbReference type="ARBA" id="ARBA00022448"/>
    </source>
</evidence>
<keyword evidence="8 12" id="KW-1133">Transmembrane helix</keyword>
<evidence type="ECO:0000256" key="6">
    <source>
        <dbReference type="ARBA" id="ARBA00022868"/>
    </source>
</evidence>
<organism evidence="13 14">
    <name type="scientific">Aquatica leii</name>
    <dbReference type="NCBI Taxonomy" id="1421715"/>
    <lineage>
        <taxon>Eukaryota</taxon>
        <taxon>Metazoa</taxon>
        <taxon>Ecdysozoa</taxon>
        <taxon>Arthropoda</taxon>
        <taxon>Hexapoda</taxon>
        <taxon>Insecta</taxon>
        <taxon>Pterygota</taxon>
        <taxon>Neoptera</taxon>
        <taxon>Endopterygota</taxon>
        <taxon>Coleoptera</taxon>
        <taxon>Polyphaga</taxon>
        <taxon>Elateriformia</taxon>
        <taxon>Elateroidea</taxon>
        <taxon>Lampyridae</taxon>
        <taxon>Luciolinae</taxon>
        <taxon>Aquatica</taxon>
    </lineage>
</organism>
<evidence type="ECO:0000256" key="1">
    <source>
        <dbReference type="ARBA" id="ARBA00004610"/>
    </source>
</evidence>
<name>A0AAN7P5X4_9COLE</name>
<evidence type="ECO:0000313" key="13">
    <source>
        <dbReference type="EMBL" id="KAK4881590.1"/>
    </source>
</evidence>
<dbReference type="EMBL" id="JARPUR010000002">
    <property type="protein sequence ID" value="KAK4881590.1"/>
    <property type="molecule type" value="Genomic_DNA"/>
</dbReference>
<keyword evidence="4" id="KW-1003">Cell membrane</keyword>
<feature type="transmembrane region" description="Helical" evidence="12">
    <location>
        <begin position="272"/>
        <end position="290"/>
    </location>
</feature>
<dbReference type="PANTHER" id="PTHR11893:SF40">
    <property type="entry name" value="INNEXIN SHAKING-B"/>
    <property type="match status" value="1"/>
</dbReference>
<dbReference type="PANTHER" id="PTHR11893">
    <property type="entry name" value="INNEXIN"/>
    <property type="match status" value="1"/>
</dbReference>
<gene>
    <name evidence="12" type="primary">inx</name>
    <name evidence="13" type="ORF">RN001_004909</name>
</gene>
<evidence type="ECO:0000256" key="8">
    <source>
        <dbReference type="ARBA" id="ARBA00022989"/>
    </source>
</evidence>
<dbReference type="GO" id="GO:0005243">
    <property type="term" value="F:gap junction channel activity"/>
    <property type="evidence" value="ECO:0007669"/>
    <property type="project" value="TreeGrafter"/>
</dbReference>
<feature type="transmembrane region" description="Helical" evidence="12">
    <location>
        <begin position="364"/>
        <end position="391"/>
    </location>
</feature>
<keyword evidence="6" id="KW-0303">Gap junction</keyword>
<dbReference type="InterPro" id="IPR000990">
    <property type="entry name" value="Innexin"/>
</dbReference>
<keyword evidence="7" id="KW-0965">Cell junction</keyword>
<dbReference type="PROSITE" id="PS51013">
    <property type="entry name" value="PANNEXIN"/>
    <property type="match status" value="1"/>
</dbReference>
<evidence type="ECO:0000313" key="14">
    <source>
        <dbReference type="Proteomes" id="UP001353858"/>
    </source>
</evidence>
<protein>
    <recommendedName>
        <fullName evidence="12">Innexin</fullName>
    </recommendedName>
</protein>
<feature type="transmembrane region" description="Helical" evidence="12">
    <location>
        <begin position="205"/>
        <end position="222"/>
    </location>
</feature>
<accession>A0AAN7P5X4</accession>
<dbReference type="GO" id="GO:0005921">
    <property type="term" value="C:gap junction"/>
    <property type="evidence" value="ECO:0007669"/>
    <property type="project" value="UniProtKB-SubCell"/>
</dbReference>
<dbReference type="Proteomes" id="UP001353858">
    <property type="component" value="Unassembled WGS sequence"/>
</dbReference>
<reference evidence="14" key="1">
    <citation type="submission" date="2023-01" db="EMBL/GenBank/DDBJ databases">
        <title>Key to firefly adult light organ development and bioluminescence: homeobox transcription factors regulate luciferase expression and transportation to peroxisome.</title>
        <authorList>
            <person name="Fu X."/>
        </authorList>
    </citation>
    <scope>NUCLEOTIDE SEQUENCE [LARGE SCALE GENOMIC DNA]</scope>
</reference>
<evidence type="ECO:0000256" key="9">
    <source>
        <dbReference type="ARBA" id="ARBA00023065"/>
    </source>
</evidence>
<evidence type="ECO:0000256" key="11">
    <source>
        <dbReference type="ARBA" id="ARBA00023303"/>
    </source>
</evidence>
<evidence type="ECO:0000256" key="7">
    <source>
        <dbReference type="ARBA" id="ARBA00022949"/>
    </source>
</evidence>
<dbReference type="AlphaFoldDB" id="A0AAN7P5X4"/>
<comment type="caution">
    <text evidence="12">Lacks conserved residue(s) required for the propagation of feature annotation.</text>
</comment>
<comment type="similarity">
    <text evidence="12">Belongs to the pannexin family.</text>
</comment>
<keyword evidence="11 12" id="KW-0407">Ion channel</keyword>
<keyword evidence="9 12" id="KW-0406">Ion transport</keyword>
<comment type="subcellular location">
    <subcellularLocation>
        <location evidence="1">Cell junction</location>
        <location evidence="1">Gap junction</location>
    </subcellularLocation>
    <subcellularLocation>
        <location evidence="2 12">Cell membrane</location>
        <topology evidence="2 12">Multi-pass membrane protein</topology>
    </subcellularLocation>
</comment>
<dbReference type="Pfam" id="PF00876">
    <property type="entry name" value="Innexin"/>
    <property type="match status" value="2"/>
</dbReference>
<sequence>MGKLSDRLYRDRIYRPRPVWRTATRSRRSDLRVTTRTRMIPATNVTIGMEILREVYSLTQLNHITIDSLVFRLHSNATVILLVTFSIAITTRQYVGNPIDCVHTRDIPEDVLNTYCWIHSTYTVLQEINRNGHISALIVTTRQYVGNPIDCIHTKDLPEDVLNTYCWIHSTYTVKSAMYKKVGKEVIYPGVETSKNEKDKKLYKYYQWVCFCLFFQAILFYTPRWLWKSWEGGKIHALMMDLDVGICSEMEKKQKKKLMLDYLWENLRYHNWWAYKYYLCEFLALVNVVGQMFLMNRFFDGAFLTFGIEVINFMDSDEEDRVDPMIQIFPRMTKCTFYKYGVSGEVEKHDAICILPLNVVNEKIYVFLWFWFIILACLTFCTVIYRILIILSPRMRVYLLRVRYRLIRQDAIDLIVRRSKMGDWFLFYMLGENVDSVIFRDVMQELANRLLKHNFHHVVIIQYMGVSSIEIGYAQAEELLSVMDIPVMTENLIKEKQKFLI</sequence>
<keyword evidence="3 12" id="KW-0813">Transport</keyword>
<proteinExistence type="inferred from homology"/>
<comment type="function">
    <text evidence="12">Structural component of the gap junctions.</text>
</comment>